<dbReference type="SUPFAM" id="SSF46785">
    <property type="entry name" value="Winged helix' DNA-binding domain"/>
    <property type="match status" value="1"/>
</dbReference>
<evidence type="ECO:0008006" key="5">
    <source>
        <dbReference type="Google" id="ProtNLM"/>
    </source>
</evidence>
<feature type="domain" description="Nudix hydrolase" evidence="1">
    <location>
        <begin position="37"/>
        <end position="144"/>
    </location>
</feature>
<sequence>MPSSSPPPASAGPEPAVPRFRHEALAAVFRVSETARGPALTVLGWQRSRDPYAGAWSVPSGPVGAEETIGAAVARHLAAKVELREIAHLEQLETRSEPGRDPFDRTIATAYLGLVPVTADPVLPPNAAWLDLAELPAMAFDHESVITSARDRLRSKLSYANLGFALAPDEFTISGLREIYRAALGHDVSATNLQRVLERRGQLEATGRTAPASVAGGRPARLFRFTRRELQITDPFAALRP</sequence>
<dbReference type="PANTHER" id="PTHR43736:SF4">
    <property type="entry name" value="SLR1690 PROTEIN"/>
    <property type="match status" value="1"/>
</dbReference>
<proteinExistence type="predicted"/>
<keyword evidence="4" id="KW-1185">Reference proteome</keyword>
<dbReference type="InterPro" id="IPR015797">
    <property type="entry name" value="NUDIX_hydrolase-like_dom_sf"/>
</dbReference>
<dbReference type="InterPro" id="IPR000086">
    <property type="entry name" value="NUDIX_hydrolase_dom"/>
</dbReference>
<dbReference type="AlphaFoldDB" id="A0A7Z0IKQ0"/>
<dbReference type="PANTHER" id="PTHR43736">
    <property type="entry name" value="ADP-RIBOSE PYROPHOSPHATASE"/>
    <property type="match status" value="1"/>
</dbReference>
<dbReference type="Proteomes" id="UP000527616">
    <property type="component" value="Unassembled WGS sequence"/>
</dbReference>
<dbReference type="Gene3D" id="1.10.10.10">
    <property type="entry name" value="Winged helix-like DNA-binding domain superfamily/Winged helix DNA-binding domain"/>
    <property type="match status" value="1"/>
</dbReference>
<name>A0A7Z0IKQ0_9ACTN</name>
<dbReference type="Pfam" id="PF21906">
    <property type="entry name" value="WHD_NrtR"/>
    <property type="match status" value="1"/>
</dbReference>
<accession>A0A7Z0IKQ0</accession>
<gene>
    <name evidence="3" type="ORF">GGQ54_001380</name>
</gene>
<dbReference type="InterPro" id="IPR054105">
    <property type="entry name" value="WHD_NrtR"/>
</dbReference>
<reference evidence="3 4" key="1">
    <citation type="submission" date="2020-07" db="EMBL/GenBank/DDBJ databases">
        <title>Sequencing the genomes of 1000 actinobacteria strains.</title>
        <authorList>
            <person name="Klenk H.-P."/>
        </authorList>
    </citation>
    <scope>NUCLEOTIDE SEQUENCE [LARGE SCALE GENOMIC DNA]</scope>
    <source>
        <strain evidence="3 4">DSM 103164</strain>
    </source>
</reference>
<evidence type="ECO:0000313" key="3">
    <source>
        <dbReference type="EMBL" id="NYI70820.1"/>
    </source>
</evidence>
<dbReference type="Pfam" id="PF00293">
    <property type="entry name" value="NUDIX"/>
    <property type="match status" value="1"/>
</dbReference>
<dbReference type="EMBL" id="JACBZS010000001">
    <property type="protein sequence ID" value="NYI70820.1"/>
    <property type="molecule type" value="Genomic_DNA"/>
</dbReference>
<dbReference type="CDD" id="cd18873">
    <property type="entry name" value="NUDIX_NadM_like"/>
    <property type="match status" value="1"/>
</dbReference>
<dbReference type="RefSeq" id="WP_179444727.1">
    <property type="nucleotide sequence ID" value="NZ_JACBZS010000001.1"/>
</dbReference>
<dbReference type="Gene3D" id="3.90.79.10">
    <property type="entry name" value="Nucleoside Triphosphate Pyrophosphohydrolase"/>
    <property type="match status" value="1"/>
</dbReference>
<dbReference type="InterPro" id="IPR036388">
    <property type="entry name" value="WH-like_DNA-bd_sf"/>
</dbReference>
<organism evidence="3 4">
    <name type="scientific">Naumannella cuiyingiana</name>
    <dbReference type="NCBI Taxonomy" id="1347891"/>
    <lineage>
        <taxon>Bacteria</taxon>
        <taxon>Bacillati</taxon>
        <taxon>Actinomycetota</taxon>
        <taxon>Actinomycetes</taxon>
        <taxon>Propionibacteriales</taxon>
        <taxon>Propionibacteriaceae</taxon>
        <taxon>Naumannella</taxon>
    </lineage>
</organism>
<evidence type="ECO:0000259" key="1">
    <source>
        <dbReference type="Pfam" id="PF00293"/>
    </source>
</evidence>
<dbReference type="InterPro" id="IPR036390">
    <property type="entry name" value="WH_DNA-bd_sf"/>
</dbReference>
<evidence type="ECO:0000259" key="2">
    <source>
        <dbReference type="Pfam" id="PF21906"/>
    </source>
</evidence>
<dbReference type="SUPFAM" id="SSF55811">
    <property type="entry name" value="Nudix"/>
    <property type="match status" value="1"/>
</dbReference>
<feature type="domain" description="NrtR DNA-binding winged helix" evidence="2">
    <location>
        <begin position="163"/>
        <end position="225"/>
    </location>
</feature>
<evidence type="ECO:0000313" key="4">
    <source>
        <dbReference type="Proteomes" id="UP000527616"/>
    </source>
</evidence>
<comment type="caution">
    <text evidence="3">The sequence shown here is derived from an EMBL/GenBank/DDBJ whole genome shotgun (WGS) entry which is preliminary data.</text>
</comment>
<protein>
    <recommendedName>
        <fullName evidence="5">NUDIX hydrolase</fullName>
    </recommendedName>
</protein>